<sequence>MSPAVLYRQLPGEGLDAFIAEFRKAAARDPFGTVFIVPTSHLAREIIRRLGEEGAPVVADAVTTLSGFARRVFLDYATSETLISKAESRLILARILAAGRYPLLSGTGAVDDLATLFEVILMRKVDYPAALGDLATAKSVEIARLFDAYRRFLDEHDLVDENTLFARAVRLLADTGWFRTVYIYGLFEPMPRAGGSHYARPPRKVFAYGLFEPMPLERDLLFSLRESAEEFHYSIPYARTPAVFADDGEWLLPDAVISGDAPDTRRSRLAALFSRSEPVDCCGFVRLAERRDREGEVRAIAQEIRELVAAGVRPDEIAVAFPDFASALPCVEEVFPDFGVPYAASDGRALSGSPLVRALLDVAAVPARGYRREDVVALATSPYLPFTCGCDLDVFSREARITAGAAAWNERLAALARAAGEERERPDTPESAKARLAEKVAAIESAHQTVRELFADLSALEGTKTLANHIAAYRSVLERWQAPAMPEDGDPDLLEEEARELGGFAGVLTALERLARLLPDEKMPLAEFSSLLAQVAAGTRTGRRRSNGGVRVVGVREVAHLAVPYLFVGGLVEGAMPRLTTRLPFTTDAETRRLRTRSREDILREERYYFTAALLSARSGVYLSYPAADGATPLVRSGFVDAVREAFSPEAWGSDDFPDSGLAAARRAGALLARGEFPVGMPCPLPVREAVRRLNIENYHRRGGYGSPYDGMLNDDPMIAAALAERFGAGAVFSPTALETYADCPFRFYLERVLGLAPLPEIDPDLTAQERGSLVHRIAYRFYSGWKCDGNGPVTGACYADALRRLLETGREEADRFAFETPAWVADKEHLLGSPAAGQGVLERFLRHEAEVAASRFVPHAFEVSFGLPLVPGEVDAVSVPEAVAIPLGEETIRLRGRVDRVDVLTDGRFMITDYKTGSSHPRLKDIEAGRALQLPLYLLAVESLTGMEGVAGTYYTLRRGEVHNKPVFWDAGLKDCFSCFPGSQRSSVEDVREVVKTALFWTKRYLAGIRAGRFPPRSDAGPCPGYCGFKTACRFDALRLLNAEAMPDGTD</sequence>
<dbReference type="PATRIC" id="fig|1550566.3.peg.2075"/>
<dbReference type="GO" id="GO:0005524">
    <property type="term" value="F:ATP binding"/>
    <property type="evidence" value="ECO:0007669"/>
    <property type="project" value="UniProtKB-KW"/>
</dbReference>
<keyword evidence="2" id="KW-0547">Nucleotide-binding</keyword>
<dbReference type="SUPFAM" id="SSF52980">
    <property type="entry name" value="Restriction endonuclease-like"/>
    <property type="match status" value="1"/>
</dbReference>
<dbReference type="InterPro" id="IPR027417">
    <property type="entry name" value="P-loop_NTPase"/>
</dbReference>
<dbReference type="SUPFAM" id="SSF52540">
    <property type="entry name" value="P-loop containing nucleoside triphosphate hydrolases"/>
    <property type="match status" value="1"/>
</dbReference>
<evidence type="ECO:0000256" key="1">
    <source>
        <dbReference type="ARBA" id="ARBA00022722"/>
    </source>
</evidence>
<evidence type="ECO:0000256" key="2">
    <source>
        <dbReference type="ARBA" id="ARBA00022741"/>
    </source>
</evidence>
<evidence type="ECO:0000313" key="11">
    <source>
        <dbReference type="EMBL" id="KLK87840.1"/>
    </source>
</evidence>
<dbReference type="InterPro" id="IPR011335">
    <property type="entry name" value="Restrct_endonuc-II-like"/>
</dbReference>
<dbReference type="Proteomes" id="UP000035301">
    <property type="component" value="Unassembled WGS sequence"/>
</dbReference>
<dbReference type="Pfam" id="PF12705">
    <property type="entry name" value="PDDEXK_1"/>
    <property type="match status" value="1"/>
</dbReference>
<dbReference type="PANTHER" id="PTHR30591">
    <property type="entry name" value="RECBCD ENZYME SUBUNIT RECC"/>
    <property type="match status" value="1"/>
</dbReference>
<dbReference type="GO" id="GO:0004386">
    <property type="term" value="F:helicase activity"/>
    <property type="evidence" value="ECO:0007669"/>
    <property type="project" value="UniProtKB-KW"/>
</dbReference>
<evidence type="ECO:0000256" key="9">
    <source>
        <dbReference type="ARBA" id="ARBA00023204"/>
    </source>
</evidence>
<dbReference type="Gene3D" id="3.40.50.300">
    <property type="entry name" value="P-loop containing nucleotide triphosphate hydrolases"/>
    <property type="match status" value="2"/>
</dbReference>
<dbReference type="GO" id="GO:0004527">
    <property type="term" value="F:exonuclease activity"/>
    <property type="evidence" value="ECO:0007669"/>
    <property type="project" value="UniProtKB-KW"/>
</dbReference>
<dbReference type="AlphaFoldDB" id="A0A0H1QY58"/>
<evidence type="ECO:0000259" key="10">
    <source>
        <dbReference type="PROSITE" id="PS51217"/>
    </source>
</evidence>
<dbReference type="InterPro" id="IPR011604">
    <property type="entry name" value="PDDEXK-like_dom_sf"/>
</dbReference>
<keyword evidence="8" id="KW-0238">DNA-binding</keyword>
<keyword evidence="3" id="KW-0227">DNA damage</keyword>
<proteinExistence type="predicted"/>
<dbReference type="InterPro" id="IPR038726">
    <property type="entry name" value="PDDEXK_AddAB-type"/>
</dbReference>
<dbReference type="RefSeq" id="WP_048184629.1">
    <property type="nucleotide sequence ID" value="NZ_JXOJ01000004.1"/>
</dbReference>
<feature type="domain" description="UvrD-like helicase C-terminal" evidence="10">
    <location>
        <begin position="247"/>
        <end position="539"/>
    </location>
</feature>
<evidence type="ECO:0000256" key="5">
    <source>
        <dbReference type="ARBA" id="ARBA00022806"/>
    </source>
</evidence>
<evidence type="ECO:0000256" key="4">
    <source>
        <dbReference type="ARBA" id="ARBA00022801"/>
    </source>
</evidence>
<evidence type="ECO:0000313" key="12">
    <source>
        <dbReference type="Proteomes" id="UP000035301"/>
    </source>
</evidence>
<accession>A0A0H1QY58</accession>
<protein>
    <submittedName>
        <fullName evidence="11">ATP-dependent nuclease subunit B</fullName>
    </submittedName>
</protein>
<dbReference type="OrthoDB" id="321806at2157"/>
<dbReference type="STRING" id="1550566.SZ63_09545"/>
<comment type="caution">
    <text evidence="11">The sequence shown here is derived from an EMBL/GenBank/DDBJ whole genome shotgun (WGS) entry which is preliminary data.</text>
</comment>
<keyword evidence="5" id="KW-0347">Helicase</keyword>
<keyword evidence="12" id="KW-1185">Reference proteome</keyword>
<evidence type="ECO:0000256" key="8">
    <source>
        <dbReference type="ARBA" id="ARBA00023125"/>
    </source>
</evidence>
<evidence type="ECO:0000256" key="6">
    <source>
        <dbReference type="ARBA" id="ARBA00022839"/>
    </source>
</evidence>
<dbReference type="PROSITE" id="PS51217">
    <property type="entry name" value="UVRD_HELICASE_CTER"/>
    <property type="match status" value="1"/>
</dbReference>
<name>A0A0H1QY58_9EURY</name>
<dbReference type="GO" id="GO:0006310">
    <property type="term" value="P:DNA recombination"/>
    <property type="evidence" value="ECO:0007669"/>
    <property type="project" value="TreeGrafter"/>
</dbReference>
<keyword evidence="1" id="KW-0540">Nuclease</keyword>
<keyword evidence="4" id="KW-0378">Hydrolase</keyword>
<dbReference type="InterPro" id="IPR014017">
    <property type="entry name" value="DNA_helicase_UvrD-like_C"/>
</dbReference>
<dbReference type="Gene3D" id="3.90.320.10">
    <property type="match status" value="1"/>
</dbReference>
<gene>
    <name evidence="11" type="ORF">SZ63_09545</name>
</gene>
<keyword evidence="9" id="KW-0234">DNA repair</keyword>
<organism evidence="11 12">
    <name type="scientific">Methanoculleus sediminis</name>
    <dbReference type="NCBI Taxonomy" id="1550566"/>
    <lineage>
        <taxon>Archaea</taxon>
        <taxon>Methanobacteriati</taxon>
        <taxon>Methanobacteriota</taxon>
        <taxon>Stenosarchaea group</taxon>
        <taxon>Methanomicrobia</taxon>
        <taxon>Methanomicrobiales</taxon>
        <taxon>Methanomicrobiaceae</taxon>
        <taxon>Methanoculleus</taxon>
    </lineage>
</organism>
<dbReference type="PANTHER" id="PTHR30591:SF1">
    <property type="entry name" value="RECBCD ENZYME SUBUNIT RECC"/>
    <property type="match status" value="1"/>
</dbReference>
<evidence type="ECO:0000256" key="7">
    <source>
        <dbReference type="ARBA" id="ARBA00022840"/>
    </source>
</evidence>
<keyword evidence="6" id="KW-0269">Exonuclease</keyword>
<reference evidence="11 12" key="1">
    <citation type="journal article" date="2015" name="Int. J. Syst. Evol. Microbiol.">
        <title>Methanoculleus sediminis sp. nov., a methanogen from sediments near a submarine mud volcano.</title>
        <authorList>
            <person name="Chen S.C."/>
            <person name="Chen M.F."/>
            <person name="Lai M.C."/>
            <person name="Weng C.Y."/>
            <person name="Wu S.Y."/>
            <person name="Lin S."/>
            <person name="Yang T.F."/>
            <person name="Chen P.C."/>
        </authorList>
    </citation>
    <scope>NUCLEOTIDE SEQUENCE [LARGE SCALE GENOMIC DNA]</scope>
    <source>
        <strain evidence="11 12">S3Fa</strain>
    </source>
</reference>
<evidence type="ECO:0000256" key="3">
    <source>
        <dbReference type="ARBA" id="ARBA00022763"/>
    </source>
</evidence>
<keyword evidence="7" id="KW-0067">ATP-binding</keyword>
<dbReference type="EMBL" id="JXOJ01000004">
    <property type="protein sequence ID" value="KLK87840.1"/>
    <property type="molecule type" value="Genomic_DNA"/>
</dbReference>
<dbReference type="GO" id="GO:0006281">
    <property type="term" value="P:DNA repair"/>
    <property type="evidence" value="ECO:0007669"/>
    <property type="project" value="UniProtKB-KW"/>
</dbReference>
<dbReference type="GO" id="GO:0003677">
    <property type="term" value="F:DNA binding"/>
    <property type="evidence" value="ECO:0007669"/>
    <property type="project" value="UniProtKB-KW"/>
</dbReference>